<organism evidence="2 3">
    <name type="scientific">Allorhodopirellula solitaria</name>
    <dbReference type="NCBI Taxonomy" id="2527987"/>
    <lineage>
        <taxon>Bacteria</taxon>
        <taxon>Pseudomonadati</taxon>
        <taxon>Planctomycetota</taxon>
        <taxon>Planctomycetia</taxon>
        <taxon>Pirellulales</taxon>
        <taxon>Pirellulaceae</taxon>
        <taxon>Allorhodopirellula</taxon>
    </lineage>
</organism>
<reference evidence="2 3" key="1">
    <citation type="submission" date="2019-02" db="EMBL/GenBank/DDBJ databases">
        <title>Deep-cultivation of Planctomycetes and their phenomic and genomic characterization uncovers novel biology.</title>
        <authorList>
            <person name="Wiegand S."/>
            <person name="Jogler M."/>
            <person name="Boedeker C."/>
            <person name="Pinto D."/>
            <person name="Vollmers J."/>
            <person name="Rivas-Marin E."/>
            <person name="Kohn T."/>
            <person name="Peeters S.H."/>
            <person name="Heuer A."/>
            <person name="Rast P."/>
            <person name="Oberbeckmann S."/>
            <person name="Bunk B."/>
            <person name="Jeske O."/>
            <person name="Meyerdierks A."/>
            <person name="Storesund J.E."/>
            <person name="Kallscheuer N."/>
            <person name="Luecker S."/>
            <person name="Lage O.M."/>
            <person name="Pohl T."/>
            <person name="Merkel B.J."/>
            <person name="Hornburger P."/>
            <person name="Mueller R.-W."/>
            <person name="Bruemmer F."/>
            <person name="Labrenz M."/>
            <person name="Spormann A.M."/>
            <person name="Op Den Camp H."/>
            <person name="Overmann J."/>
            <person name="Amann R."/>
            <person name="Jetten M.S.M."/>
            <person name="Mascher T."/>
            <person name="Medema M.H."/>
            <person name="Devos D.P."/>
            <person name="Kaster A.-K."/>
            <person name="Ovreas L."/>
            <person name="Rohde M."/>
            <person name="Galperin M.Y."/>
            <person name="Jogler C."/>
        </authorList>
    </citation>
    <scope>NUCLEOTIDE SEQUENCE [LARGE SCALE GENOMIC DNA]</scope>
    <source>
        <strain evidence="2 3">CA85</strain>
    </source>
</reference>
<sequence>MRRPVHAQKTAGRNRPYGLRIVGPVPTGHMRPQTDSYKPTTTSRRSPCVGRFTPRRRPVGTGPTDYQS</sequence>
<gene>
    <name evidence="2" type="ORF">CA85_13810</name>
</gene>
<accession>A0A5C5YC13</accession>
<evidence type="ECO:0000313" key="3">
    <source>
        <dbReference type="Proteomes" id="UP000318053"/>
    </source>
</evidence>
<feature type="region of interest" description="Disordered" evidence="1">
    <location>
        <begin position="1"/>
        <end position="68"/>
    </location>
</feature>
<feature type="compositionally biased region" description="Polar residues" evidence="1">
    <location>
        <begin position="33"/>
        <end position="45"/>
    </location>
</feature>
<dbReference type="Proteomes" id="UP000318053">
    <property type="component" value="Unassembled WGS sequence"/>
</dbReference>
<evidence type="ECO:0000256" key="1">
    <source>
        <dbReference type="SAM" id="MobiDB-lite"/>
    </source>
</evidence>
<dbReference type="EMBL" id="SJPK01000003">
    <property type="protein sequence ID" value="TWT72920.1"/>
    <property type="molecule type" value="Genomic_DNA"/>
</dbReference>
<comment type="caution">
    <text evidence="2">The sequence shown here is derived from an EMBL/GenBank/DDBJ whole genome shotgun (WGS) entry which is preliminary data.</text>
</comment>
<dbReference type="AlphaFoldDB" id="A0A5C5YC13"/>
<keyword evidence="3" id="KW-1185">Reference proteome</keyword>
<name>A0A5C5YC13_9BACT</name>
<protein>
    <submittedName>
        <fullName evidence="2">Uncharacterized protein</fullName>
    </submittedName>
</protein>
<proteinExistence type="predicted"/>
<evidence type="ECO:0000313" key="2">
    <source>
        <dbReference type="EMBL" id="TWT72920.1"/>
    </source>
</evidence>